<dbReference type="EMBL" id="JAVEPI010000004">
    <property type="protein sequence ID" value="KAK1442079.1"/>
    <property type="molecule type" value="Genomic_DNA"/>
</dbReference>
<feature type="compositionally biased region" description="Basic and acidic residues" evidence="1">
    <location>
        <begin position="610"/>
        <end position="623"/>
    </location>
</feature>
<feature type="compositionally biased region" description="Basic and acidic residues" evidence="1">
    <location>
        <begin position="514"/>
        <end position="523"/>
    </location>
</feature>
<feature type="compositionally biased region" description="Basic and acidic residues" evidence="1">
    <location>
        <begin position="540"/>
        <end position="554"/>
    </location>
</feature>
<comment type="caution">
    <text evidence="3">The sequence shown here is derived from an EMBL/GenBank/DDBJ whole genome shotgun (WGS) entry which is preliminary data.</text>
</comment>
<evidence type="ECO:0000313" key="3">
    <source>
        <dbReference type="EMBL" id="KAK1442079.1"/>
    </source>
</evidence>
<keyword evidence="2" id="KW-0732">Signal</keyword>
<evidence type="ECO:0008006" key="5">
    <source>
        <dbReference type="Google" id="ProtNLM"/>
    </source>
</evidence>
<feature type="signal peptide" evidence="2">
    <location>
        <begin position="1"/>
        <end position="26"/>
    </location>
</feature>
<gene>
    <name evidence="3" type="ORF">BgAZ_401090</name>
</gene>
<name>A0AAD8LH38_BABGI</name>
<evidence type="ECO:0000313" key="4">
    <source>
        <dbReference type="Proteomes" id="UP001230268"/>
    </source>
</evidence>
<feature type="compositionally biased region" description="Basic and acidic residues" evidence="1">
    <location>
        <begin position="452"/>
        <end position="470"/>
    </location>
</feature>
<proteinExistence type="predicted"/>
<reference evidence="3" key="1">
    <citation type="submission" date="2023-08" db="EMBL/GenBank/DDBJ databases">
        <title>Draft sequence of the Babesia gibsoni genome.</title>
        <authorList>
            <person name="Yamagishi J.Y."/>
            <person name="Xuan X.X."/>
        </authorList>
    </citation>
    <scope>NUCLEOTIDE SEQUENCE</scope>
    <source>
        <strain evidence="3">Azabu</strain>
    </source>
</reference>
<organism evidence="3 4">
    <name type="scientific">Babesia gibsoni</name>
    <dbReference type="NCBI Taxonomy" id="33632"/>
    <lineage>
        <taxon>Eukaryota</taxon>
        <taxon>Sar</taxon>
        <taxon>Alveolata</taxon>
        <taxon>Apicomplexa</taxon>
        <taxon>Aconoidasida</taxon>
        <taxon>Piroplasmida</taxon>
        <taxon>Babesiidae</taxon>
        <taxon>Babesia</taxon>
    </lineage>
</organism>
<feature type="chain" id="PRO_5041905147" description="Secreted antigen 1" evidence="2">
    <location>
        <begin position="27"/>
        <end position="713"/>
    </location>
</feature>
<dbReference type="AlphaFoldDB" id="A0AAD8LH38"/>
<accession>A0AAD8LH38</accession>
<sequence length="713" mass="77401">MEGLGIIRLVAFWSLAVNATIPIVQGASGVSVNAESIKPGTVKDAVDLLGKLATETTLKEKFISELLNKVKEYLDVSEEAEKGYKEKLNEFFSHVGKLRNELLSRPSEFGLYANLDASGVTDAVLAAERWLPLLHTEFWFIFFLTTTEGFGIGGGQWANMYFGPKNTDTSIHKWLTDQLNKVDRSIMRRGYKDGDLKSVGRATVQLSGYLGLQYYSAGSLTDAQIGLFLWSGDTFNPSNLSGALVFIAEFCRDINNGRFQDKLNGGAYGDIVNVCKSVSTNIDSLNRVVWPLYNPEGNTEVEDDSDSEDVRSKVIRNRMYEGKLKNEKFEYYVKFMKDNISKIALYLKQMHSDAADWNVESLTSGESYGPFKYGYLFKDKRWDSALYYTFIPYIEDLLNIANNGSLYSLLKCLDPEKAQTEKEKVTRPQNITGRGESREAVSGVGPNVSDNSKGKTEVDSTGEVTRRNDSEPEQESASGSTKEDVGSNGVPGASGSVNSVAKGPTSGENGANGRTEEHGKREEVEEESPLGDGGDASEVNNKEGEPTASHEEGNRNAQNSGNGVGEENSGNRQLILARSGEGNEEDVSVSPPPTTPGTPTSPGRQGNPEGKGDASHAGKHTNESESTTEQGKGGKNAVVPDQKPGSPKTGNRAPVGPQTPPKNEKTPQKRRTHPQGDNAPKAIREEAELPSESSFSGIHACGILIVTCIFTVV</sequence>
<protein>
    <recommendedName>
        <fullName evidence="5">Secreted antigen 1</fullName>
    </recommendedName>
</protein>
<feature type="region of interest" description="Disordered" evidence="1">
    <location>
        <begin position="418"/>
        <end position="694"/>
    </location>
</feature>
<evidence type="ECO:0000256" key="1">
    <source>
        <dbReference type="SAM" id="MobiDB-lite"/>
    </source>
</evidence>
<evidence type="ECO:0000256" key="2">
    <source>
        <dbReference type="SAM" id="SignalP"/>
    </source>
</evidence>
<keyword evidence="4" id="KW-1185">Reference proteome</keyword>
<dbReference type="Proteomes" id="UP001230268">
    <property type="component" value="Unassembled WGS sequence"/>
</dbReference>
<feature type="compositionally biased region" description="Low complexity" evidence="1">
    <location>
        <begin position="559"/>
        <end position="571"/>
    </location>
</feature>